<evidence type="ECO:0000256" key="1">
    <source>
        <dbReference type="ARBA" id="ARBA00022741"/>
    </source>
</evidence>
<dbReference type="PATRIC" id="fig|765913.3.peg.4331"/>
<name>G2E7J5_9GAMM</name>
<protein>
    <submittedName>
        <fullName evidence="5">Sigma 54 interacting domain protein</fullName>
    </submittedName>
</protein>
<dbReference type="STRING" id="765913.ThidrDRAFT_4258"/>
<dbReference type="PANTHER" id="PTHR32071">
    <property type="entry name" value="TRANSCRIPTIONAL REGULATORY PROTEIN"/>
    <property type="match status" value="1"/>
</dbReference>
<keyword evidence="6" id="KW-1185">Reference proteome</keyword>
<gene>
    <name evidence="5" type="ORF">ThidrDRAFT_4258</name>
</gene>
<feature type="region of interest" description="Disordered" evidence="3">
    <location>
        <begin position="1"/>
        <end position="32"/>
    </location>
</feature>
<dbReference type="InterPro" id="IPR003593">
    <property type="entry name" value="AAA+_ATPase"/>
</dbReference>
<dbReference type="Pfam" id="PF00158">
    <property type="entry name" value="Sigma54_activat"/>
    <property type="match status" value="1"/>
</dbReference>
<dbReference type="Gene3D" id="1.10.8.60">
    <property type="match status" value="1"/>
</dbReference>
<dbReference type="Proteomes" id="UP000004200">
    <property type="component" value="Unassembled WGS sequence"/>
</dbReference>
<evidence type="ECO:0000313" key="5">
    <source>
        <dbReference type="EMBL" id="EGV27928.1"/>
    </source>
</evidence>
<sequence>MPLGRQEAPERHATHFRRHRRHRTPAMPSTRQLTPEERDFFALLTETVFANPFGTDRDRLTRLLGREAPLDTVSQAILYDRLMPALERRLDRLRDRGLSHLDHFIGEDRMLMRQVFLFHGYQHHYALFDGLIAHQRLGHGTAPDLGWMPTLLNALLGYGFDPKESRRWIALYYQLRRAYYFIERALVGRSEPMRALRRSLWNSVFTTDLNNYTLLLWERMQDFSTLLLGETGTGKGSAAAAIGRSGVIPLDAQGQGFARGIEQTFTATNLSELSEGLIESELFGHRKGAFTGAVDNHEGLFSRCDSYGTLFLDEIGDLALPVQTKLLRVLQERTFTPVGSHKPLRFEGRIVAATNRSLEDLLSGAGFRRDFFYRLSGNIIRMPTLRERLADNPGELEDLVGALLGRMIGDSADVLQARIMESLSELPADYPWPGNVRELEQALRRVILNGRYVPDALPGDPASEIDAWLAAAEVGSLDAGELLGGYCRRLYDRLGTYEAVARVTGLDRRTVKRHIDGSA</sequence>
<feature type="compositionally biased region" description="Basic residues" evidence="3">
    <location>
        <begin position="14"/>
        <end position="24"/>
    </location>
</feature>
<evidence type="ECO:0000259" key="4">
    <source>
        <dbReference type="PROSITE" id="PS50045"/>
    </source>
</evidence>
<dbReference type="eggNOG" id="COG3829">
    <property type="taxonomic scope" value="Bacteria"/>
</dbReference>
<dbReference type="PROSITE" id="PS50045">
    <property type="entry name" value="SIGMA54_INTERACT_4"/>
    <property type="match status" value="1"/>
</dbReference>
<evidence type="ECO:0000313" key="6">
    <source>
        <dbReference type="Proteomes" id="UP000004200"/>
    </source>
</evidence>
<feature type="domain" description="Sigma-54 factor interaction" evidence="4">
    <location>
        <begin position="186"/>
        <end position="448"/>
    </location>
</feature>
<keyword evidence="1" id="KW-0547">Nucleotide-binding</keyword>
<dbReference type="SUPFAM" id="SSF52540">
    <property type="entry name" value="P-loop containing nucleoside triphosphate hydrolases"/>
    <property type="match status" value="1"/>
</dbReference>
<dbReference type="CDD" id="cd00009">
    <property type="entry name" value="AAA"/>
    <property type="match status" value="1"/>
</dbReference>
<dbReference type="InterPro" id="IPR027417">
    <property type="entry name" value="P-loop_NTPase"/>
</dbReference>
<dbReference type="Gene3D" id="3.40.50.300">
    <property type="entry name" value="P-loop containing nucleotide triphosphate hydrolases"/>
    <property type="match status" value="1"/>
</dbReference>
<dbReference type="GO" id="GO:0006355">
    <property type="term" value="P:regulation of DNA-templated transcription"/>
    <property type="evidence" value="ECO:0007669"/>
    <property type="project" value="InterPro"/>
</dbReference>
<organism evidence="5 6">
    <name type="scientific">Thiorhodococcus drewsii AZ1</name>
    <dbReference type="NCBI Taxonomy" id="765913"/>
    <lineage>
        <taxon>Bacteria</taxon>
        <taxon>Pseudomonadati</taxon>
        <taxon>Pseudomonadota</taxon>
        <taxon>Gammaproteobacteria</taxon>
        <taxon>Chromatiales</taxon>
        <taxon>Chromatiaceae</taxon>
        <taxon>Thiorhodococcus</taxon>
    </lineage>
</organism>
<accession>G2E7J5</accession>
<proteinExistence type="predicted"/>
<reference evidence="5 6" key="1">
    <citation type="submission" date="2011-06" db="EMBL/GenBank/DDBJ databases">
        <title>The draft genome of Thiorhodococcus drewsii AZ1.</title>
        <authorList>
            <consortium name="US DOE Joint Genome Institute (JGI-PGF)"/>
            <person name="Lucas S."/>
            <person name="Han J."/>
            <person name="Lapidus A."/>
            <person name="Cheng J.-F."/>
            <person name="Goodwin L."/>
            <person name="Pitluck S."/>
            <person name="Peters L."/>
            <person name="Land M.L."/>
            <person name="Hauser L."/>
            <person name="Vogl K."/>
            <person name="Liu Z."/>
            <person name="Imhoff J."/>
            <person name="Thiel V."/>
            <person name="Frigaard N.-U."/>
            <person name="Bryant D.A."/>
            <person name="Woyke T.J."/>
        </authorList>
    </citation>
    <scope>NUCLEOTIDE SEQUENCE [LARGE SCALE GENOMIC DNA]</scope>
    <source>
        <strain evidence="5 6">AZ1</strain>
    </source>
</reference>
<keyword evidence="2" id="KW-0067">ATP-binding</keyword>
<dbReference type="SMART" id="SM00382">
    <property type="entry name" value="AAA"/>
    <property type="match status" value="1"/>
</dbReference>
<dbReference type="PANTHER" id="PTHR32071:SF122">
    <property type="entry name" value="SIGMA FACTOR"/>
    <property type="match status" value="1"/>
</dbReference>
<evidence type="ECO:0000256" key="2">
    <source>
        <dbReference type="ARBA" id="ARBA00022840"/>
    </source>
</evidence>
<comment type="caution">
    <text evidence="5">The sequence shown here is derived from an EMBL/GenBank/DDBJ whole genome shotgun (WGS) entry which is preliminary data.</text>
</comment>
<dbReference type="InterPro" id="IPR002078">
    <property type="entry name" value="Sigma_54_int"/>
</dbReference>
<evidence type="ECO:0000256" key="3">
    <source>
        <dbReference type="SAM" id="MobiDB-lite"/>
    </source>
</evidence>
<dbReference type="GO" id="GO:0005524">
    <property type="term" value="F:ATP binding"/>
    <property type="evidence" value="ECO:0007669"/>
    <property type="project" value="UniProtKB-KW"/>
</dbReference>
<dbReference type="AlphaFoldDB" id="G2E7J5"/>
<dbReference type="EMBL" id="AFWT01000052">
    <property type="protein sequence ID" value="EGV27928.1"/>
    <property type="molecule type" value="Genomic_DNA"/>
</dbReference>